<accession>S3J833</accession>
<dbReference type="PROSITE" id="PS52016">
    <property type="entry name" value="TONB_DEPENDENT_REC_3"/>
    <property type="match status" value="1"/>
</dbReference>
<dbReference type="InterPro" id="IPR036942">
    <property type="entry name" value="Beta-barrel_TonB_sf"/>
</dbReference>
<dbReference type="GO" id="GO:0015344">
    <property type="term" value="F:siderophore uptake transmembrane transporter activity"/>
    <property type="evidence" value="ECO:0007669"/>
    <property type="project" value="TreeGrafter"/>
</dbReference>
<evidence type="ECO:0000256" key="2">
    <source>
        <dbReference type="ARBA" id="ARBA00009810"/>
    </source>
</evidence>
<feature type="chain" id="PRO_5004510549" evidence="18">
    <location>
        <begin position="38"/>
        <end position="736"/>
    </location>
</feature>
<dbReference type="Pfam" id="PF07715">
    <property type="entry name" value="Plug"/>
    <property type="match status" value="1"/>
</dbReference>
<dbReference type="Gene3D" id="2.170.130.10">
    <property type="entry name" value="TonB-dependent receptor, plug domain"/>
    <property type="match status" value="1"/>
</dbReference>
<dbReference type="PANTHER" id="PTHR32552">
    <property type="entry name" value="FERRICHROME IRON RECEPTOR-RELATED"/>
    <property type="match status" value="1"/>
</dbReference>
<dbReference type="InterPro" id="IPR010917">
    <property type="entry name" value="TonB_rcpt_CS"/>
</dbReference>
<gene>
    <name evidence="21" type="ORF">HMPREF0201_02557</name>
</gene>
<keyword evidence="11 14" id="KW-0472">Membrane</keyword>
<keyword evidence="4 14" id="KW-1134">Transmembrane beta strand</keyword>
<dbReference type="InterPro" id="IPR010916">
    <property type="entry name" value="TonB_box_CS"/>
</dbReference>
<evidence type="ECO:0000256" key="14">
    <source>
        <dbReference type="PROSITE-ProRule" id="PRU01360"/>
    </source>
</evidence>
<evidence type="ECO:0000256" key="1">
    <source>
        <dbReference type="ARBA" id="ARBA00004571"/>
    </source>
</evidence>
<dbReference type="InterPro" id="IPR000531">
    <property type="entry name" value="Beta-barrel_TonB"/>
</dbReference>
<feature type="domain" description="TonB-dependent receptor plug" evidence="20">
    <location>
        <begin position="74"/>
        <end position="178"/>
    </location>
</feature>
<dbReference type="InterPro" id="IPR010105">
    <property type="entry name" value="TonB_sidphr_rcpt"/>
</dbReference>
<reference evidence="21 22" key="1">
    <citation type="submission" date="2013-04" db="EMBL/GenBank/DDBJ databases">
        <authorList>
            <person name="Weinstock G."/>
            <person name="Sodergren E."/>
            <person name="Lobos E.A."/>
            <person name="Fulton L."/>
            <person name="Fulton R."/>
            <person name="Courtney L."/>
            <person name="Fronick C."/>
            <person name="O'Laughlin M."/>
            <person name="Godfrey J."/>
            <person name="Wilson R.M."/>
            <person name="Miner T."/>
            <person name="Farmer C."/>
            <person name="Delehaunty K."/>
            <person name="Cordes M."/>
            <person name="Minx P."/>
            <person name="Tomlinson C."/>
            <person name="Chen J."/>
            <person name="Wollam A."/>
            <person name="Pepin K.H."/>
            <person name="Palsikar V.B."/>
            <person name="Zhang X."/>
            <person name="Suruliraj S."/>
            <person name="Perna N.T."/>
            <person name="Plunkett G."/>
            <person name="Warren W."/>
            <person name="Mitreva M."/>
            <person name="Mardis E.R."/>
            <person name="Wilson R.K."/>
        </authorList>
    </citation>
    <scope>NUCLEOTIDE SEQUENCE [LARGE SCALE GENOMIC DNA]</scope>
    <source>
        <strain evidence="21 22">DSM 4568</strain>
    </source>
</reference>
<evidence type="ECO:0000256" key="11">
    <source>
        <dbReference type="ARBA" id="ARBA00023136"/>
    </source>
</evidence>
<feature type="signal peptide" evidence="18">
    <location>
        <begin position="1"/>
        <end position="37"/>
    </location>
</feature>
<keyword evidence="6 14" id="KW-0812">Transmembrane</keyword>
<feature type="short sequence motif" description="TonB C-terminal box" evidence="16">
    <location>
        <begin position="719"/>
        <end position="736"/>
    </location>
</feature>
<dbReference type="InterPro" id="IPR012910">
    <property type="entry name" value="Plug_dom"/>
</dbReference>
<dbReference type="HOGENOM" id="CLU_008287_9_0_6"/>
<dbReference type="GO" id="GO:0038023">
    <property type="term" value="F:signaling receptor activity"/>
    <property type="evidence" value="ECO:0007669"/>
    <property type="project" value="InterPro"/>
</dbReference>
<evidence type="ECO:0000256" key="7">
    <source>
        <dbReference type="ARBA" id="ARBA00022729"/>
    </source>
</evidence>
<dbReference type="CDD" id="cd01347">
    <property type="entry name" value="ligand_gated_channel"/>
    <property type="match status" value="1"/>
</dbReference>
<dbReference type="PROSITE" id="PS00430">
    <property type="entry name" value="TONB_DEPENDENT_REC_1"/>
    <property type="match status" value="1"/>
</dbReference>
<comment type="similarity">
    <text evidence="2 14 17">Belongs to the TonB-dependent receptor family.</text>
</comment>
<dbReference type="InterPro" id="IPR039426">
    <property type="entry name" value="TonB-dep_rcpt-like"/>
</dbReference>
<evidence type="ECO:0000256" key="18">
    <source>
        <dbReference type="SAM" id="SignalP"/>
    </source>
</evidence>
<evidence type="ECO:0000256" key="9">
    <source>
        <dbReference type="ARBA" id="ARBA00023065"/>
    </source>
</evidence>
<evidence type="ECO:0000256" key="3">
    <source>
        <dbReference type="ARBA" id="ARBA00022448"/>
    </source>
</evidence>
<dbReference type="EMBL" id="ATDT01000023">
    <property type="protein sequence ID" value="EPF16202.1"/>
    <property type="molecule type" value="Genomic_DNA"/>
</dbReference>
<comment type="subcellular location">
    <subcellularLocation>
        <location evidence="1 14">Cell outer membrane</location>
        <topology evidence="1 14">Multi-pass membrane protein</topology>
    </subcellularLocation>
</comment>
<dbReference type="PROSITE" id="PS01156">
    <property type="entry name" value="TONB_DEPENDENT_REC_2"/>
    <property type="match status" value="1"/>
</dbReference>
<dbReference type="Pfam" id="PF00593">
    <property type="entry name" value="TonB_dep_Rec_b-barrel"/>
    <property type="match status" value="1"/>
</dbReference>
<evidence type="ECO:0000313" key="22">
    <source>
        <dbReference type="Proteomes" id="UP000014585"/>
    </source>
</evidence>
<dbReference type="InterPro" id="IPR037066">
    <property type="entry name" value="Plug_dom_sf"/>
</dbReference>
<evidence type="ECO:0000256" key="16">
    <source>
        <dbReference type="PROSITE-ProRule" id="PRU10144"/>
    </source>
</evidence>
<dbReference type="FunFam" id="2.170.130.10:FF:000001">
    <property type="entry name" value="Catecholate siderophore TonB-dependent receptor"/>
    <property type="match status" value="1"/>
</dbReference>
<evidence type="ECO:0000256" key="17">
    <source>
        <dbReference type="RuleBase" id="RU003357"/>
    </source>
</evidence>
<dbReference type="PATRIC" id="fig|566551.4.peg.2351"/>
<keyword evidence="7 18" id="KW-0732">Signal</keyword>
<evidence type="ECO:0000256" key="4">
    <source>
        <dbReference type="ARBA" id="ARBA00022452"/>
    </source>
</evidence>
<dbReference type="NCBIfam" id="TIGR01783">
    <property type="entry name" value="TonB-siderophor"/>
    <property type="match status" value="1"/>
</dbReference>
<feature type="domain" description="TonB-dependent receptor-like beta-barrel" evidence="19">
    <location>
        <begin position="254"/>
        <end position="705"/>
    </location>
</feature>
<evidence type="ECO:0000256" key="10">
    <source>
        <dbReference type="ARBA" id="ARBA00023077"/>
    </source>
</evidence>
<keyword evidence="9" id="KW-0406">Ion transport</keyword>
<evidence type="ECO:0000313" key="21">
    <source>
        <dbReference type="EMBL" id="EPF16202.1"/>
    </source>
</evidence>
<evidence type="ECO:0000259" key="20">
    <source>
        <dbReference type="Pfam" id="PF07715"/>
    </source>
</evidence>
<comment type="caution">
    <text evidence="21">The sequence shown here is derived from an EMBL/GenBank/DDBJ whole genome shotgun (WGS) entry which is preliminary data.</text>
</comment>
<evidence type="ECO:0000256" key="6">
    <source>
        <dbReference type="ARBA" id="ARBA00022692"/>
    </source>
</evidence>
<keyword evidence="3 14" id="KW-0813">Transport</keyword>
<dbReference type="PANTHER" id="PTHR32552:SF68">
    <property type="entry name" value="FERRICHROME OUTER MEMBRANE TRANSPORTER_PHAGE RECEPTOR"/>
    <property type="match status" value="1"/>
</dbReference>
<dbReference type="AlphaFoldDB" id="S3J833"/>
<keyword evidence="10 15" id="KW-0798">TonB box</keyword>
<protein>
    <submittedName>
        <fullName evidence="21">TonB-dependent siderophore receptor</fullName>
    </submittedName>
</protein>
<keyword evidence="12 21" id="KW-0675">Receptor</keyword>
<keyword evidence="8" id="KW-0408">Iron</keyword>
<proteinExistence type="inferred from homology"/>
<evidence type="ECO:0000256" key="12">
    <source>
        <dbReference type="ARBA" id="ARBA00023170"/>
    </source>
</evidence>
<dbReference type="GO" id="GO:0009279">
    <property type="term" value="C:cell outer membrane"/>
    <property type="evidence" value="ECO:0007669"/>
    <property type="project" value="UniProtKB-SubCell"/>
</dbReference>
<dbReference type="Gene3D" id="2.40.170.20">
    <property type="entry name" value="TonB-dependent receptor, beta-barrel domain"/>
    <property type="match status" value="1"/>
</dbReference>
<dbReference type="SUPFAM" id="SSF56935">
    <property type="entry name" value="Porins"/>
    <property type="match status" value="1"/>
</dbReference>
<dbReference type="GO" id="GO:0015891">
    <property type="term" value="P:siderophore transport"/>
    <property type="evidence" value="ECO:0007669"/>
    <property type="project" value="InterPro"/>
</dbReference>
<evidence type="ECO:0000259" key="19">
    <source>
        <dbReference type="Pfam" id="PF00593"/>
    </source>
</evidence>
<evidence type="ECO:0000256" key="13">
    <source>
        <dbReference type="ARBA" id="ARBA00023237"/>
    </source>
</evidence>
<keyword evidence="13 14" id="KW-0998">Cell outer membrane</keyword>
<sequence length="736" mass="81108">MMTPILPWTNKMIKAFTVKRSALLCALALIAPASALAEETLVVTAKPADTATSPTLGYTATTTRGATKTDEPLITTGQSISVVTRQQMEDQGAMTINSALNYTPGVFTGFSGGATRYDTVALRGFHGGDVNNIFLDGLRLMSDAGSFNVVQVDPWFLERLDVIKGPSSALYGQTVPGGLVMETSKRPQFVEEGHVRAMYGNHNTNGTAFDYTNAINDQWAFRITGLTKNSDTQYENTRDERYAISPSLLWQPDDATSLVLRAYLEKDPSGGYHGSVPGDGSLYTTTGRKLDTGFSDVQPGDDAFKRHQQIYSYEFAHAFDSVWSFRSNASYTHSNVALRQAYQIGWADTQHNELNRYYSSENSSLDAWAIDNQLEADFATGDLQHKVVLGGEYHRFTNDLTDGTGYTTKLNPWTGVSGGVGGYYYYDPRDTSYATINQGLLVKSGRRQYEQTGAYLQDEMKWDRWHMTLSGRYDHLTTKSHLVAPEIDSDVTDNRSDNHFSGRASLLYAFDNGISPYVSYSQAVTPQVLSDAQGKLLKPTTAEQYEAGIKYQPVGTSDLYSAAVYDLTQKDVGNRNVQGGYFEPAGKVHSQGLELEARTQLTSRLSTIASYTLNRVRYKDAIDGNDGNTPYVTPNQMASLWSTFKADYGISFGAGIRYIGRQWADNENTLRVPSTTLLDAMVRADMGAWTPSLKGAFVQLNATNLTGRDYVAGCYGTGYCYWGAERSVMATVGYDF</sequence>
<dbReference type="STRING" id="566551.HMPREF0201_02557"/>
<keyword evidence="5" id="KW-0410">Iron transport</keyword>
<feature type="short sequence motif" description="TonB box" evidence="15">
    <location>
        <begin position="40"/>
        <end position="46"/>
    </location>
</feature>
<evidence type="ECO:0000256" key="5">
    <source>
        <dbReference type="ARBA" id="ARBA00022496"/>
    </source>
</evidence>
<dbReference type="Proteomes" id="UP000014585">
    <property type="component" value="Unassembled WGS sequence"/>
</dbReference>
<evidence type="ECO:0000256" key="8">
    <source>
        <dbReference type="ARBA" id="ARBA00023004"/>
    </source>
</evidence>
<evidence type="ECO:0000256" key="15">
    <source>
        <dbReference type="PROSITE-ProRule" id="PRU10143"/>
    </source>
</evidence>
<organism evidence="21 22">
    <name type="scientific">Cedecea davisae DSM 4568</name>
    <dbReference type="NCBI Taxonomy" id="566551"/>
    <lineage>
        <taxon>Bacteria</taxon>
        <taxon>Pseudomonadati</taxon>
        <taxon>Pseudomonadota</taxon>
        <taxon>Gammaproteobacteria</taxon>
        <taxon>Enterobacterales</taxon>
        <taxon>Enterobacteriaceae</taxon>
        <taxon>Cedecea</taxon>
    </lineage>
</organism>
<name>S3J833_9ENTR</name>